<dbReference type="PANTHER" id="PTHR21329:SF3">
    <property type="entry name" value="PHOSPHATIDYLINOSITOL N-ACETYLGLUCOSAMINYLTRANSFERASE SUBUNIT Q"/>
    <property type="match status" value="1"/>
</dbReference>
<dbReference type="GO" id="GO:0005783">
    <property type="term" value="C:endoplasmic reticulum"/>
    <property type="evidence" value="ECO:0007669"/>
    <property type="project" value="TreeGrafter"/>
</dbReference>
<feature type="transmembrane region" description="Helical" evidence="1">
    <location>
        <begin position="383"/>
        <end position="406"/>
    </location>
</feature>
<sequence length="479" mass="55595">MSIKIYLPIDYFSLKEPTNLYGQVQINDDNVVVYYVVDAIDFDFNSKSMEHGTTSDLRFLGSILCSDTCAGQQNIYHQLDMRICFTYDRNEPNISLGYIGITPEHLKNIKIILYHKKIVQGLYVHDENTLEQPPESRGSSNCDFLELFRLVQPEVGPHKPRNKVLKSGLHLLHLLADAPIQLFKYTAENVFINNIMVHTTVYKHFKDWQLICDKSSRKKNIALDRMLGILLMVIMFSLVTPPGDILIQISHGIINQLYSLLNVLEGSPIGLKLNIHLNNFFLDCFKYHIQLWSMFLDLIEPIVRQVFLAIGVFGCMGLTFQIALLADLISIVALHSHCFHIYTKVLYKVEKKGLSVLWQVVRGNRYNILKRRIEAQNYMDRQLYLATIFFSAILFLFPTTLVYYVVFAVLKSLTHATLGIFEFVRRQILFFPLEVCLKWLRKELHEIDCLKIEDVALHTQPFLLHKRYKIDVAVYTIRV</sequence>
<accession>A0A3B0KUL9</accession>
<feature type="transmembrane region" description="Helical" evidence="1">
    <location>
        <begin position="306"/>
        <end position="334"/>
    </location>
</feature>
<name>A0A3B0KUL9_DROGU</name>
<dbReference type="Pfam" id="PF05024">
    <property type="entry name" value="Gpi1"/>
    <property type="match status" value="1"/>
</dbReference>
<keyword evidence="2" id="KW-0328">Glycosyltransferase</keyword>
<protein>
    <submittedName>
        <fullName evidence="2">Blast:Phosphatidylinositol N-acetylglucosaminyltransferase subunit Q</fullName>
    </submittedName>
</protein>
<keyword evidence="1" id="KW-1133">Transmembrane helix</keyword>
<feature type="transmembrane region" description="Helical" evidence="1">
    <location>
        <begin position="222"/>
        <end position="240"/>
    </location>
</feature>
<dbReference type="OMA" id="ATLSIFE"/>
<dbReference type="GO" id="GO:0016757">
    <property type="term" value="F:glycosyltransferase activity"/>
    <property type="evidence" value="ECO:0007669"/>
    <property type="project" value="UniProtKB-KW"/>
</dbReference>
<dbReference type="InterPro" id="IPR007720">
    <property type="entry name" value="PigQ/GPI1"/>
</dbReference>
<dbReference type="OrthoDB" id="70250at2759"/>
<dbReference type="GO" id="GO:0006506">
    <property type="term" value="P:GPI anchor biosynthetic process"/>
    <property type="evidence" value="ECO:0007669"/>
    <property type="project" value="InterPro"/>
</dbReference>
<proteinExistence type="predicted"/>
<reference evidence="3" key="1">
    <citation type="submission" date="2018-01" db="EMBL/GenBank/DDBJ databases">
        <authorList>
            <person name="Alioto T."/>
            <person name="Alioto T."/>
        </authorList>
    </citation>
    <scope>NUCLEOTIDE SEQUENCE [LARGE SCALE GENOMIC DNA]</scope>
</reference>
<evidence type="ECO:0000313" key="2">
    <source>
        <dbReference type="EMBL" id="SPP89526.1"/>
    </source>
</evidence>
<keyword evidence="1" id="KW-0812">Transmembrane</keyword>
<keyword evidence="2" id="KW-0808">Transferase</keyword>
<dbReference type="EMBL" id="OUUW01000021">
    <property type="protein sequence ID" value="SPP89526.1"/>
    <property type="molecule type" value="Genomic_DNA"/>
</dbReference>
<dbReference type="GO" id="GO:0016020">
    <property type="term" value="C:membrane"/>
    <property type="evidence" value="ECO:0007669"/>
    <property type="project" value="InterPro"/>
</dbReference>
<keyword evidence="1" id="KW-0472">Membrane</keyword>
<dbReference type="STRING" id="7266.A0A3B0KUL9"/>
<gene>
    <name evidence="2" type="ORF">DGUA_6G019689</name>
</gene>
<dbReference type="AlphaFoldDB" id="A0A3B0KUL9"/>
<evidence type="ECO:0000313" key="3">
    <source>
        <dbReference type="Proteomes" id="UP000268350"/>
    </source>
</evidence>
<keyword evidence="3" id="KW-1185">Reference proteome</keyword>
<organism evidence="2 3">
    <name type="scientific">Drosophila guanche</name>
    <name type="common">Fruit fly</name>
    <dbReference type="NCBI Taxonomy" id="7266"/>
    <lineage>
        <taxon>Eukaryota</taxon>
        <taxon>Metazoa</taxon>
        <taxon>Ecdysozoa</taxon>
        <taxon>Arthropoda</taxon>
        <taxon>Hexapoda</taxon>
        <taxon>Insecta</taxon>
        <taxon>Pterygota</taxon>
        <taxon>Neoptera</taxon>
        <taxon>Endopterygota</taxon>
        <taxon>Diptera</taxon>
        <taxon>Brachycera</taxon>
        <taxon>Muscomorpha</taxon>
        <taxon>Ephydroidea</taxon>
        <taxon>Drosophilidae</taxon>
        <taxon>Drosophila</taxon>
        <taxon>Sophophora</taxon>
    </lineage>
</organism>
<dbReference type="PANTHER" id="PTHR21329">
    <property type="entry name" value="PHOSPHATIDYLINOSITOL N-ACETYLGLUCOSAMINYLTRANSFERASE SUBUNIT Q-RELATED"/>
    <property type="match status" value="1"/>
</dbReference>
<evidence type="ECO:0000256" key="1">
    <source>
        <dbReference type="SAM" id="Phobius"/>
    </source>
</evidence>
<dbReference type="Proteomes" id="UP000268350">
    <property type="component" value="Unassembled WGS sequence"/>
</dbReference>